<dbReference type="PRINTS" id="PR00507">
    <property type="entry name" value="N12N6MTFRASE"/>
</dbReference>
<feature type="domain" description="Type II methyltransferase M.TaqI-like" evidence="9">
    <location>
        <begin position="470"/>
        <end position="696"/>
    </location>
</feature>
<dbReference type="InterPro" id="IPR011639">
    <property type="entry name" value="MethylTrfase_TaqI-like_dom"/>
</dbReference>
<evidence type="ECO:0000313" key="12">
    <source>
        <dbReference type="Proteomes" id="UP000320523"/>
    </source>
</evidence>
<evidence type="ECO:0000259" key="9">
    <source>
        <dbReference type="Pfam" id="PF07669"/>
    </source>
</evidence>
<dbReference type="EMBL" id="SFAT01000199">
    <property type="protein sequence ID" value="TRU92021.1"/>
    <property type="molecule type" value="Genomic_DNA"/>
</dbReference>
<keyword evidence="3 11" id="KW-0808">Transferase</keyword>
<dbReference type="EC" id="2.1.1.72" evidence="1"/>
<accession>A0A552J8N3</accession>
<dbReference type="Proteomes" id="UP000320523">
    <property type="component" value="Unassembled WGS sequence"/>
</dbReference>
<keyword evidence="8" id="KW-0175">Coiled coil</keyword>
<evidence type="ECO:0000256" key="5">
    <source>
        <dbReference type="ARBA" id="ARBA00022747"/>
    </source>
</evidence>
<comment type="catalytic activity">
    <reaction evidence="7">
        <text>a 2'-deoxyadenosine in DNA + S-adenosyl-L-methionine = an N(6)-methyl-2'-deoxyadenosine in DNA + S-adenosyl-L-homocysteine + H(+)</text>
        <dbReference type="Rhea" id="RHEA:15197"/>
        <dbReference type="Rhea" id="RHEA-COMP:12418"/>
        <dbReference type="Rhea" id="RHEA-COMP:12419"/>
        <dbReference type="ChEBI" id="CHEBI:15378"/>
        <dbReference type="ChEBI" id="CHEBI:57856"/>
        <dbReference type="ChEBI" id="CHEBI:59789"/>
        <dbReference type="ChEBI" id="CHEBI:90615"/>
        <dbReference type="ChEBI" id="CHEBI:90616"/>
        <dbReference type="EC" id="2.1.1.72"/>
    </reaction>
</comment>
<gene>
    <name evidence="11" type="ORF">EWV75_21580</name>
</gene>
<evidence type="ECO:0000256" key="2">
    <source>
        <dbReference type="ARBA" id="ARBA00022603"/>
    </source>
</evidence>
<dbReference type="GO" id="GO:0032259">
    <property type="term" value="P:methylation"/>
    <property type="evidence" value="ECO:0007669"/>
    <property type="project" value="UniProtKB-KW"/>
</dbReference>
<feature type="domain" description="TaqI-like C-terminal specificity" evidence="10">
    <location>
        <begin position="818"/>
        <end position="975"/>
    </location>
</feature>
<evidence type="ECO:0000259" key="10">
    <source>
        <dbReference type="Pfam" id="PF12950"/>
    </source>
</evidence>
<dbReference type="AlphaFoldDB" id="A0A552J8N3"/>
<evidence type="ECO:0000256" key="1">
    <source>
        <dbReference type="ARBA" id="ARBA00011900"/>
    </source>
</evidence>
<keyword evidence="4" id="KW-0949">S-adenosyl-L-methionine</keyword>
<keyword evidence="5" id="KW-0680">Restriction system</keyword>
<dbReference type="Pfam" id="PF12950">
    <property type="entry name" value="TaqI_C"/>
    <property type="match status" value="1"/>
</dbReference>
<keyword evidence="6" id="KW-0238">DNA-binding</keyword>
<evidence type="ECO:0000313" key="11">
    <source>
        <dbReference type="EMBL" id="TRU92021.1"/>
    </source>
</evidence>
<evidence type="ECO:0000256" key="4">
    <source>
        <dbReference type="ARBA" id="ARBA00022691"/>
    </source>
</evidence>
<evidence type="ECO:0000256" key="8">
    <source>
        <dbReference type="SAM" id="Coils"/>
    </source>
</evidence>
<evidence type="ECO:0000256" key="7">
    <source>
        <dbReference type="ARBA" id="ARBA00047942"/>
    </source>
</evidence>
<feature type="coiled-coil region" evidence="8">
    <location>
        <begin position="545"/>
        <end position="572"/>
    </location>
</feature>
<organism evidence="11 12">
    <name type="scientific">Microcystis wesenbergii Mw_QC_S_20081001_S30D</name>
    <dbReference type="NCBI Taxonomy" id="2486245"/>
    <lineage>
        <taxon>Bacteria</taxon>
        <taxon>Bacillati</taxon>
        <taxon>Cyanobacteriota</taxon>
        <taxon>Cyanophyceae</taxon>
        <taxon>Oscillatoriophycideae</taxon>
        <taxon>Chroococcales</taxon>
        <taxon>Microcystaceae</taxon>
        <taxon>Microcystis</taxon>
    </lineage>
</organism>
<evidence type="ECO:0000256" key="3">
    <source>
        <dbReference type="ARBA" id="ARBA00022679"/>
    </source>
</evidence>
<dbReference type="PANTHER" id="PTHR33841:SF1">
    <property type="entry name" value="DNA METHYLTRANSFERASE A"/>
    <property type="match status" value="1"/>
</dbReference>
<dbReference type="SUPFAM" id="SSF53335">
    <property type="entry name" value="S-adenosyl-L-methionine-dependent methyltransferases"/>
    <property type="match status" value="1"/>
</dbReference>
<reference evidence="11 12" key="1">
    <citation type="submission" date="2019-01" db="EMBL/GenBank/DDBJ databases">
        <title>Coherence of Microcystis species and biogeography revealed through population genomics.</title>
        <authorList>
            <person name="Perez-Carrascal O.M."/>
            <person name="Terrat Y."/>
            <person name="Giani A."/>
            <person name="Fortin N."/>
            <person name="Tromas N."/>
            <person name="Shapiro B.J."/>
        </authorList>
    </citation>
    <scope>NUCLEOTIDE SEQUENCE [LARGE SCALE GENOMIC DNA]</scope>
    <source>
        <strain evidence="11">Mw_QC_S_20081001_S30D</strain>
    </source>
</reference>
<dbReference type="Pfam" id="PF07669">
    <property type="entry name" value="Eco57I"/>
    <property type="match status" value="1"/>
</dbReference>
<dbReference type="GO" id="GO:0009007">
    <property type="term" value="F:site-specific DNA-methyltransferase (adenine-specific) activity"/>
    <property type="evidence" value="ECO:0007669"/>
    <property type="project" value="UniProtKB-EC"/>
</dbReference>
<dbReference type="InterPro" id="IPR025931">
    <property type="entry name" value="TaqI_C"/>
</dbReference>
<keyword evidence="2 11" id="KW-0489">Methyltransferase</keyword>
<dbReference type="Gene3D" id="3.40.50.150">
    <property type="entry name" value="Vaccinia Virus protein VP39"/>
    <property type="match status" value="1"/>
</dbReference>
<comment type="caution">
    <text evidence="11">The sequence shown here is derived from an EMBL/GenBank/DDBJ whole genome shotgun (WGS) entry which is preliminary data.</text>
</comment>
<sequence length="1018" mass="116366">MSDIELRQSVYDLLSSLRGLDTLKKLFWSELNYERENQTLSRRNWTEKAVEALAEDPILLASGGEDFRVIYARLNSNQLPLNLERLVVTQLLKDYPYALFIFSNANQEKWHFLNVKYDVKQDKRQVFRRIQVSPGEQLRTATESLSLLDLDNISSQSPLGIQERHDEAFDVEKVTKKFFEKYRLVFEKVEQLISQTLPNADQRRLFTQKLFNRLMFIVFIQKKGWLKFNEQTDYLETLWQDYRNDNSKSDKNFYRDRLTHLFFTGLNNPQQTDIIGINNGGFLRQLIGTVPYLNGGLFEQDEDDRNPKIIVPDQAIDVIFHELFSNFNFTVTESTPLDVEVAVDPEMLGKVFEELVTGRHESGSYYTPKPIVSFMCREALKGYLNSKLNSENKEAIELFVDEYNAINLKNPEAVLAALKQVKVCDPACGSGAYLLGMLHELLDLRQCLFATKGIDSKTVYQRKLEIIETNIYGVDIDPFAVNIARLRLWLSLAVEYEGNDPPPLPNLKFKIETGDSLIAPNPQGSGMVREEFIHRFREAKAKYLRAHLGSDKQSLEQEINEIKKQIALLTHGSASVIASDKEAISKGFDWVVEFAEVLAEGGFDIQVANPPYVRQELIKDLKPTLKQVFPGVYTGTSDLYCFFYARALQLLKTGGMLAFISSNKWFRAKYGEKLREHIADTCQVSSITDFGDLPVFATAATFPMIFISQKSSKINNSPIFTQVKSLEAPYPDVLAIVRESGQNLPKDAIKGANWLLTDASSANRLQKMAAAGIPLGEYVNGQIYRGVLTGFNQAFVIDGAKRAELIAKDAKSAEIIKPLAVGDDVRKWRINYQDKWLIFTRRGININDYPAIKKYLEQWKLDLIPKNSSKESRGRKPGSYQWYEIQDNVAYYAEFEKPKIVYPEIAKESRFAFDDKQIYPLKTCFIIPTEDYYLLSILNSSFVWVYLKQICSVLGDADQGGRLTQQKIYIEKIPIPPASESEKEPIIKLVQKCLDAKGVNCEEWEKEIDERVAALYGL</sequence>
<dbReference type="InterPro" id="IPR029063">
    <property type="entry name" value="SAM-dependent_MTases_sf"/>
</dbReference>
<dbReference type="GO" id="GO:0003677">
    <property type="term" value="F:DNA binding"/>
    <property type="evidence" value="ECO:0007669"/>
    <property type="project" value="UniProtKB-KW"/>
</dbReference>
<dbReference type="InterPro" id="IPR050953">
    <property type="entry name" value="N4_N6_ade-DNA_methylase"/>
</dbReference>
<name>A0A552J8N3_9CHRO</name>
<proteinExistence type="predicted"/>
<dbReference type="PANTHER" id="PTHR33841">
    <property type="entry name" value="DNA METHYLTRANSFERASE YEEA-RELATED"/>
    <property type="match status" value="1"/>
</dbReference>
<protein>
    <recommendedName>
        <fullName evidence="1">site-specific DNA-methyltransferase (adenine-specific)</fullName>
        <ecNumber evidence="1">2.1.1.72</ecNumber>
    </recommendedName>
</protein>
<evidence type="ECO:0000256" key="6">
    <source>
        <dbReference type="ARBA" id="ARBA00023125"/>
    </source>
</evidence>
<dbReference type="GO" id="GO:0009307">
    <property type="term" value="P:DNA restriction-modification system"/>
    <property type="evidence" value="ECO:0007669"/>
    <property type="project" value="UniProtKB-KW"/>
</dbReference>